<organism evidence="1">
    <name type="scientific">Sipha flava</name>
    <name type="common">yellow sugarcane aphid</name>
    <dbReference type="NCBI Taxonomy" id="143950"/>
    <lineage>
        <taxon>Eukaryota</taxon>
        <taxon>Metazoa</taxon>
        <taxon>Ecdysozoa</taxon>
        <taxon>Arthropoda</taxon>
        <taxon>Hexapoda</taxon>
        <taxon>Insecta</taxon>
        <taxon>Pterygota</taxon>
        <taxon>Neoptera</taxon>
        <taxon>Paraneoptera</taxon>
        <taxon>Hemiptera</taxon>
        <taxon>Sternorrhyncha</taxon>
        <taxon>Aphidomorpha</taxon>
        <taxon>Aphidoidea</taxon>
        <taxon>Aphididae</taxon>
        <taxon>Sipha</taxon>
    </lineage>
</organism>
<gene>
    <name evidence="1" type="ORF">g.166005</name>
</gene>
<dbReference type="InterPro" id="IPR022048">
    <property type="entry name" value="Envelope_fusion-like"/>
</dbReference>
<accession>A0A2S2QHU1</accession>
<evidence type="ECO:0000313" key="1">
    <source>
        <dbReference type="EMBL" id="MBY77263.1"/>
    </source>
</evidence>
<proteinExistence type="predicted"/>
<reference evidence="1" key="1">
    <citation type="submission" date="2018-04" db="EMBL/GenBank/DDBJ databases">
        <title>Transcriptome assembly of Sipha flava.</title>
        <authorList>
            <person name="Scully E.D."/>
            <person name="Geib S.M."/>
            <person name="Palmer N.A."/>
            <person name="Koch K."/>
            <person name="Bradshaw J."/>
            <person name="Heng-Moss T."/>
            <person name="Sarath G."/>
        </authorList>
    </citation>
    <scope>NUCLEOTIDE SEQUENCE</scope>
</reference>
<name>A0A2S2QHU1_9HEMI</name>
<sequence length="367" mass="42065">MCIVMVMGSNEYGKYYSIESYEERAPGLYFENFGPTRLIGAEYKLINYLSLEEYDKKYVDLSDIIKNIGKLCEKQNNTKICTKRNNLIMQFHKEISRQRERMYISLGRYDKIEEINKKREKRGLINIIGTAMNTLFGVCDDKCVKGTTELIKSVEESGTNTLHIMKAQTTVVKSVINNVGLTINKTTELYKEINDKIVNIYRTLSKVLTTTDEIFGIFEMEEIQSLYTTLINQFAYETSTLSQIVTAARGEVIHASLITPMEIAATLKEISHILKGKLNIPMGTQPSELYELKKLTELTVYYENGQIVFITKIPLVTDIELTLYNAIPVPITEIKENKTTKVIISSENPYLAITKDRRHFTTFTEVQ</sequence>
<protein>
    <submittedName>
        <fullName evidence="1">Envelope fusion protein</fullName>
    </submittedName>
</protein>
<dbReference type="Pfam" id="PF12259">
    <property type="entry name" value="Baculo_F"/>
    <property type="match status" value="1"/>
</dbReference>
<dbReference type="AlphaFoldDB" id="A0A2S2QHU1"/>
<dbReference type="EMBL" id="GGMS01008060">
    <property type="protein sequence ID" value="MBY77263.1"/>
    <property type="molecule type" value="Transcribed_RNA"/>
</dbReference>
<dbReference type="OrthoDB" id="6626705at2759"/>